<proteinExistence type="predicted"/>
<name>A0A3M0L7A0_HIRRU</name>
<reference evidence="2 3" key="1">
    <citation type="submission" date="2018-07" db="EMBL/GenBank/DDBJ databases">
        <title>A high quality draft genome assembly of the barn swallow (H. rustica rustica).</title>
        <authorList>
            <person name="Formenti G."/>
            <person name="Chiara M."/>
            <person name="Poveda L."/>
            <person name="Francoijs K.-J."/>
            <person name="Bonisoli-Alquati A."/>
            <person name="Canova L."/>
            <person name="Gianfranceschi L."/>
            <person name="Horner D.S."/>
            <person name="Saino N."/>
        </authorList>
    </citation>
    <scope>NUCLEOTIDE SEQUENCE [LARGE SCALE GENOMIC DNA]</scope>
    <source>
        <strain evidence="2">Chelidonia</strain>
        <tissue evidence="2">Blood</tissue>
    </source>
</reference>
<feature type="region of interest" description="Disordered" evidence="1">
    <location>
        <begin position="95"/>
        <end position="116"/>
    </location>
</feature>
<evidence type="ECO:0000313" key="3">
    <source>
        <dbReference type="Proteomes" id="UP000269221"/>
    </source>
</evidence>
<evidence type="ECO:0000313" key="2">
    <source>
        <dbReference type="EMBL" id="RMC19844.1"/>
    </source>
</evidence>
<comment type="caution">
    <text evidence="2">The sequence shown here is derived from an EMBL/GenBank/DDBJ whole genome shotgun (WGS) entry which is preliminary data.</text>
</comment>
<dbReference type="Proteomes" id="UP000269221">
    <property type="component" value="Unassembled WGS sequence"/>
</dbReference>
<dbReference type="EMBL" id="QRBI01000094">
    <property type="protein sequence ID" value="RMC19844.1"/>
    <property type="molecule type" value="Genomic_DNA"/>
</dbReference>
<dbReference type="OrthoDB" id="9398474at2759"/>
<keyword evidence="3" id="KW-1185">Reference proteome</keyword>
<accession>A0A3M0L7A0</accession>
<organism evidence="2 3">
    <name type="scientific">Hirundo rustica rustica</name>
    <dbReference type="NCBI Taxonomy" id="333673"/>
    <lineage>
        <taxon>Eukaryota</taxon>
        <taxon>Metazoa</taxon>
        <taxon>Chordata</taxon>
        <taxon>Craniata</taxon>
        <taxon>Vertebrata</taxon>
        <taxon>Euteleostomi</taxon>
        <taxon>Archelosauria</taxon>
        <taxon>Archosauria</taxon>
        <taxon>Dinosauria</taxon>
        <taxon>Saurischia</taxon>
        <taxon>Theropoda</taxon>
        <taxon>Coelurosauria</taxon>
        <taxon>Aves</taxon>
        <taxon>Neognathae</taxon>
        <taxon>Neoaves</taxon>
        <taxon>Telluraves</taxon>
        <taxon>Australaves</taxon>
        <taxon>Passeriformes</taxon>
        <taxon>Sylvioidea</taxon>
        <taxon>Hirundinidae</taxon>
        <taxon>Hirundo</taxon>
    </lineage>
</organism>
<evidence type="ECO:0000256" key="1">
    <source>
        <dbReference type="SAM" id="MobiDB-lite"/>
    </source>
</evidence>
<sequence>MTEAAIRTKERGWIHASRIKGPVDEPKEWTITSEPGSMQWWRIRGPRVATKDDHGMAQSNANDVCKRIILGLPVSPPPILDLLIETCTKRAIMDQDEQKKGPGLRGWIAAPATIPP</sequence>
<protein>
    <submittedName>
        <fullName evidence="2">Uncharacterized protein</fullName>
    </submittedName>
</protein>
<dbReference type="AlphaFoldDB" id="A0A3M0L7A0"/>
<gene>
    <name evidence="2" type="ORF">DUI87_03409</name>
</gene>